<dbReference type="Proteomes" id="UP000015464">
    <property type="component" value="Unassembled WGS sequence"/>
</dbReference>
<organism evidence="1 2">
    <name type="scientific">Schizosaccharomyces cryophilus (strain OY26 / ATCC MYA-4695 / CBS 11777 / NBRC 106824 / NRRL Y48691)</name>
    <name type="common">Fission yeast</name>
    <dbReference type="NCBI Taxonomy" id="653667"/>
    <lineage>
        <taxon>Eukaryota</taxon>
        <taxon>Fungi</taxon>
        <taxon>Dikarya</taxon>
        <taxon>Ascomycota</taxon>
        <taxon>Taphrinomycotina</taxon>
        <taxon>Schizosaccharomycetes</taxon>
        <taxon>Schizosaccharomycetales</taxon>
        <taxon>Schizosaccharomycetaceae</taxon>
        <taxon>Schizosaccharomyces</taxon>
    </lineage>
</organism>
<evidence type="ECO:0000313" key="2">
    <source>
        <dbReference type="Proteomes" id="UP000015464"/>
    </source>
</evidence>
<dbReference type="GeneID" id="25036544"/>
<dbReference type="AlphaFoldDB" id="S9XBB2"/>
<sequence>MWMRDWNGTYKVIGEIIRKLYDFESIVETFRLVWLNNTSRQDSVQLQKFLNITSLYTRYNSIFPDTLRTMNIIKQWSNPSSLY</sequence>
<name>S9XBB2_SCHCR</name>
<evidence type="ECO:0000313" key="1">
    <source>
        <dbReference type="EMBL" id="EPY51041.1"/>
    </source>
</evidence>
<dbReference type="RefSeq" id="XP_013023615.1">
    <property type="nucleotide sequence ID" value="XM_013168161.1"/>
</dbReference>
<dbReference type="EMBL" id="KE546991">
    <property type="protein sequence ID" value="EPY51041.1"/>
    <property type="molecule type" value="Genomic_DNA"/>
</dbReference>
<gene>
    <name evidence="1" type="ORF">SPOG_02220</name>
</gene>
<protein>
    <submittedName>
        <fullName evidence="1">Uncharacterized protein</fullName>
    </submittedName>
</protein>
<accession>S9XBB2</accession>
<proteinExistence type="predicted"/>
<dbReference type="HOGENOM" id="CLU_2543897_0_0_1"/>
<reference evidence="1 2" key="1">
    <citation type="journal article" date="2011" name="Science">
        <title>Comparative functional genomics of the fission yeasts.</title>
        <authorList>
            <person name="Rhind N."/>
            <person name="Chen Z."/>
            <person name="Yassour M."/>
            <person name="Thompson D.A."/>
            <person name="Haas B.J."/>
            <person name="Habib N."/>
            <person name="Wapinski I."/>
            <person name="Roy S."/>
            <person name="Lin M.F."/>
            <person name="Heiman D.I."/>
            <person name="Young S.K."/>
            <person name="Furuya K."/>
            <person name="Guo Y."/>
            <person name="Pidoux A."/>
            <person name="Chen H.M."/>
            <person name="Robbertse B."/>
            <person name="Goldberg J.M."/>
            <person name="Aoki K."/>
            <person name="Bayne E.H."/>
            <person name="Berlin A.M."/>
            <person name="Desjardins C.A."/>
            <person name="Dobbs E."/>
            <person name="Dukaj L."/>
            <person name="Fan L."/>
            <person name="FitzGerald M.G."/>
            <person name="French C."/>
            <person name="Gujja S."/>
            <person name="Hansen K."/>
            <person name="Keifenheim D."/>
            <person name="Levin J.Z."/>
            <person name="Mosher R.A."/>
            <person name="Mueller C.A."/>
            <person name="Pfiffner J."/>
            <person name="Priest M."/>
            <person name="Russ C."/>
            <person name="Smialowska A."/>
            <person name="Swoboda P."/>
            <person name="Sykes S.M."/>
            <person name="Vaughn M."/>
            <person name="Vengrova S."/>
            <person name="Yoder R."/>
            <person name="Zeng Q."/>
            <person name="Allshire R."/>
            <person name="Baulcombe D."/>
            <person name="Birren B.W."/>
            <person name="Brown W."/>
            <person name="Ekwall K."/>
            <person name="Kellis M."/>
            <person name="Leatherwood J."/>
            <person name="Levin H."/>
            <person name="Margalit H."/>
            <person name="Martienssen R."/>
            <person name="Nieduszynski C.A."/>
            <person name="Spatafora J.W."/>
            <person name="Friedman N."/>
            <person name="Dalgaard J.Z."/>
            <person name="Baumann P."/>
            <person name="Niki H."/>
            <person name="Regev A."/>
            <person name="Nusbaum C."/>
        </authorList>
    </citation>
    <scope>NUCLEOTIDE SEQUENCE [LARGE SCALE GENOMIC DNA]</scope>
    <source>
        <strain evidence="2">OY26 / ATCC MYA-4695 / CBS 11777 / NBRC 106824 / NRRL Y48691</strain>
    </source>
</reference>
<keyword evidence="2" id="KW-1185">Reference proteome</keyword>